<gene>
    <name evidence="4" type="ORF">GUITHDRAFT_99805</name>
</gene>
<dbReference type="Pfam" id="PF03221">
    <property type="entry name" value="HTH_Tnp_Tc5"/>
    <property type="match status" value="1"/>
</dbReference>
<dbReference type="RefSeq" id="XP_005841308.1">
    <property type="nucleotide sequence ID" value="XM_005841251.1"/>
</dbReference>
<evidence type="ECO:0000313" key="4">
    <source>
        <dbReference type="EMBL" id="EKX54328.1"/>
    </source>
</evidence>
<dbReference type="AlphaFoldDB" id="L1K1U8"/>
<sequence length="588" mass="65320">MENGIKDKDKAPVKTKAKRLNDTERLEIIAKLQGSNMSQRAVSREYGVSEGAIRKLLKQKNSILRRAENVSMAKRIKTYRASAPLFPALEDKLFRWVDGCQKRKVQVSPSMAIAKAAELAKTSDGGSEKSFKASWKWFSSFRRRKGLPMLRGEGSKAEPDLHDTLQKLAEIIAKFPAENVYSIAETGLFYRMLPHHSLLPSEEDITSGPAAKLQNERISVLVCANATGSHRIPCAIVGHASQPARAWPTPYFSQRQACVDGVVLKSWFDEVFCPCVRQFTSQPVLLLVNDMQGMANDQLEQEKVKLITIPACLKLAIDQELIASLKKRYKFLHLKEVLAFHALHDSVRSQLKESARSLPLDCAGVRYGRPANLLDAANFLKAAWESISMDAVRHSFIRANLGIRYRGMVDTDAANDPEPDQHEYNMAELIGGSAVLSIEDLNRWELADQEDSEEFKRAVLEEVEAELSLEHLDHEDLGHGQSYVKDGDVDAMEGTPRSTATPAADRASDPARDAAKNVAAGPVGFSGWRQVYETYGCFMDNLYHPAAAESAGEQYESIIEGLERVRPLLKGLVHRDGTSIHFACPPPP</sequence>
<dbReference type="eggNOG" id="KOG3105">
    <property type="taxonomic scope" value="Eukaryota"/>
</dbReference>
<dbReference type="OrthoDB" id="6376047at2759"/>
<dbReference type="HOGENOM" id="CLU_018294_0_4_1"/>
<dbReference type="EnsemblProtists" id="EKX54328">
    <property type="protein sequence ID" value="EKX54328"/>
    <property type="gene ID" value="GUITHDRAFT_99805"/>
</dbReference>
<dbReference type="InterPro" id="IPR004875">
    <property type="entry name" value="DDE_SF_endonuclease_dom"/>
</dbReference>
<dbReference type="InterPro" id="IPR009057">
    <property type="entry name" value="Homeodomain-like_sf"/>
</dbReference>
<dbReference type="PaxDb" id="55529-EKX54328"/>
<organism evidence="4">
    <name type="scientific">Guillardia theta (strain CCMP2712)</name>
    <name type="common">Cryptophyte</name>
    <dbReference type="NCBI Taxonomy" id="905079"/>
    <lineage>
        <taxon>Eukaryota</taxon>
        <taxon>Cryptophyceae</taxon>
        <taxon>Pyrenomonadales</taxon>
        <taxon>Geminigeraceae</taxon>
        <taxon>Guillardia</taxon>
    </lineage>
</organism>
<reference evidence="6" key="2">
    <citation type="submission" date="2012-11" db="EMBL/GenBank/DDBJ databases">
        <authorList>
            <person name="Kuo A."/>
            <person name="Curtis B.A."/>
            <person name="Tanifuji G."/>
            <person name="Burki F."/>
            <person name="Gruber A."/>
            <person name="Irimia M."/>
            <person name="Maruyama S."/>
            <person name="Arias M.C."/>
            <person name="Ball S.G."/>
            <person name="Gile G.H."/>
            <person name="Hirakawa Y."/>
            <person name="Hopkins J.F."/>
            <person name="Rensing S.A."/>
            <person name="Schmutz J."/>
            <person name="Symeonidi A."/>
            <person name="Elias M."/>
            <person name="Eveleigh R.J."/>
            <person name="Herman E.K."/>
            <person name="Klute M.J."/>
            <person name="Nakayama T."/>
            <person name="Obornik M."/>
            <person name="Reyes-Prieto A."/>
            <person name="Armbrust E.V."/>
            <person name="Aves S.J."/>
            <person name="Beiko R.G."/>
            <person name="Coutinho P."/>
            <person name="Dacks J.B."/>
            <person name="Durnford D.G."/>
            <person name="Fast N.M."/>
            <person name="Green B.R."/>
            <person name="Grisdale C."/>
            <person name="Hempe F."/>
            <person name="Henrissat B."/>
            <person name="Hoppner M.P."/>
            <person name="Ishida K.-I."/>
            <person name="Kim E."/>
            <person name="Koreny L."/>
            <person name="Kroth P.G."/>
            <person name="Liu Y."/>
            <person name="Malik S.-B."/>
            <person name="Maier U.G."/>
            <person name="McRose D."/>
            <person name="Mock T."/>
            <person name="Neilson J.A."/>
            <person name="Onodera N.T."/>
            <person name="Poole A.M."/>
            <person name="Pritham E.J."/>
            <person name="Richards T.A."/>
            <person name="Rocap G."/>
            <person name="Roy S.W."/>
            <person name="Sarai C."/>
            <person name="Schaack S."/>
            <person name="Shirato S."/>
            <person name="Slamovits C.H."/>
            <person name="Spencer D.F."/>
            <person name="Suzuki S."/>
            <person name="Worden A.Z."/>
            <person name="Zauner S."/>
            <person name="Barry K."/>
            <person name="Bell C."/>
            <person name="Bharti A.K."/>
            <person name="Crow J.A."/>
            <person name="Grimwood J."/>
            <person name="Kramer R."/>
            <person name="Lindquist E."/>
            <person name="Lucas S."/>
            <person name="Salamov A."/>
            <person name="McFadden G.I."/>
            <person name="Lane C.E."/>
            <person name="Keeling P.J."/>
            <person name="Gray M.W."/>
            <person name="Grigoriev I.V."/>
            <person name="Archibald J.M."/>
        </authorList>
    </citation>
    <scope>NUCLEOTIDE SEQUENCE</scope>
    <source>
        <strain evidence="6">CCMP2712</strain>
    </source>
</reference>
<dbReference type="SMART" id="SM00674">
    <property type="entry name" value="CENPB"/>
    <property type="match status" value="1"/>
</dbReference>
<dbReference type="STRING" id="905079.L1K1U8"/>
<evidence type="ECO:0000259" key="3">
    <source>
        <dbReference type="PROSITE" id="PS51253"/>
    </source>
</evidence>
<name>L1K1U8_GUITC</name>
<proteinExistence type="predicted"/>
<evidence type="ECO:0000256" key="2">
    <source>
        <dbReference type="SAM" id="MobiDB-lite"/>
    </source>
</evidence>
<feature type="region of interest" description="Disordered" evidence="2">
    <location>
        <begin position="488"/>
        <end position="511"/>
    </location>
</feature>
<reference evidence="5" key="3">
    <citation type="submission" date="2015-06" db="UniProtKB">
        <authorList>
            <consortium name="EnsemblProtists"/>
        </authorList>
    </citation>
    <scope>IDENTIFICATION</scope>
</reference>
<dbReference type="SUPFAM" id="SSF46689">
    <property type="entry name" value="Homeodomain-like"/>
    <property type="match status" value="2"/>
</dbReference>
<dbReference type="PANTHER" id="PTHR19303:SF73">
    <property type="entry name" value="PROTEIN PDC2"/>
    <property type="match status" value="1"/>
</dbReference>
<dbReference type="OMA" id="YHWERLL"/>
<dbReference type="GO" id="GO:0003677">
    <property type="term" value="F:DNA binding"/>
    <property type="evidence" value="ECO:0007669"/>
    <property type="project" value="UniProtKB-KW"/>
</dbReference>
<dbReference type="InterPro" id="IPR050863">
    <property type="entry name" value="CenT-Element_Derived"/>
</dbReference>
<reference evidence="4 6" key="1">
    <citation type="journal article" date="2012" name="Nature">
        <title>Algal genomes reveal evolutionary mosaicism and the fate of nucleomorphs.</title>
        <authorList>
            <consortium name="DOE Joint Genome Institute"/>
            <person name="Curtis B.A."/>
            <person name="Tanifuji G."/>
            <person name="Burki F."/>
            <person name="Gruber A."/>
            <person name="Irimia M."/>
            <person name="Maruyama S."/>
            <person name="Arias M.C."/>
            <person name="Ball S.G."/>
            <person name="Gile G.H."/>
            <person name="Hirakawa Y."/>
            <person name="Hopkins J.F."/>
            <person name="Kuo A."/>
            <person name="Rensing S.A."/>
            <person name="Schmutz J."/>
            <person name="Symeonidi A."/>
            <person name="Elias M."/>
            <person name="Eveleigh R.J."/>
            <person name="Herman E.K."/>
            <person name="Klute M.J."/>
            <person name="Nakayama T."/>
            <person name="Obornik M."/>
            <person name="Reyes-Prieto A."/>
            <person name="Armbrust E.V."/>
            <person name="Aves S.J."/>
            <person name="Beiko R.G."/>
            <person name="Coutinho P."/>
            <person name="Dacks J.B."/>
            <person name="Durnford D.G."/>
            <person name="Fast N.M."/>
            <person name="Green B.R."/>
            <person name="Grisdale C.J."/>
            <person name="Hempel F."/>
            <person name="Henrissat B."/>
            <person name="Hoppner M.P."/>
            <person name="Ishida K."/>
            <person name="Kim E."/>
            <person name="Koreny L."/>
            <person name="Kroth P.G."/>
            <person name="Liu Y."/>
            <person name="Malik S.B."/>
            <person name="Maier U.G."/>
            <person name="McRose D."/>
            <person name="Mock T."/>
            <person name="Neilson J.A."/>
            <person name="Onodera N.T."/>
            <person name="Poole A.M."/>
            <person name="Pritham E.J."/>
            <person name="Richards T.A."/>
            <person name="Rocap G."/>
            <person name="Roy S.W."/>
            <person name="Sarai C."/>
            <person name="Schaack S."/>
            <person name="Shirato S."/>
            <person name="Slamovits C.H."/>
            <person name="Spencer D.F."/>
            <person name="Suzuki S."/>
            <person name="Worden A.Z."/>
            <person name="Zauner S."/>
            <person name="Barry K."/>
            <person name="Bell C."/>
            <person name="Bharti A.K."/>
            <person name="Crow J.A."/>
            <person name="Grimwood J."/>
            <person name="Kramer R."/>
            <person name="Lindquist E."/>
            <person name="Lucas S."/>
            <person name="Salamov A."/>
            <person name="McFadden G.I."/>
            <person name="Lane C.E."/>
            <person name="Keeling P.J."/>
            <person name="Gray M.W."/>
            <person name="Grigoriev I.V."/>
            <person name="Archibald J.M."/>
        </authorList>
    </citation>
    <scope>NUCLEOTIDE SEQUENCE</scope>
    <source>
        <strain evidence="4 6">CCMP2712</strain>
    </source>
</reference>
<dbReference type="KEGG" id="gtt:GUITHDRAFT_99805"/>
<evidence type="ECO:0000256" key="1">
    <source>
        <dbReference type="ARBA" id="ARBA00023125"/>
    </source>
</evidence>
<evidence type="ECO:0000313" key="6">
    <source>
        <dbReference type="Proteomes" id="UP000011087"/>
    </source>
</evidence>
<keyword evidence="1" id="KW-0238">DNA-binding</keyword>
<dbReference type="EMBL" id="JH992967">
    <property type="protein sequence ID" value="EKX54328.1"/>
    <property type="molecule type" value="Genomic_DNA"/>
</dbReference>
<dbReference type="PANTHER" id="PTHR19303">
    <property type="entry name" value="TRANSPOSON"/>
    <property type="match status" value="1"/>
</dbReference>
<dbReference type="Proteomes" id="UP000011087">
    <property type="component" value="Unassembled WGS sequence"/>
</dbReference>
<accession>L1K1U8</accession>
<dbReference type="GeneID" id="17311106"/>
<protein>
    <recommendedName>
        <fullName evidence="3">HTH CENPB-type domain-containing protein</fullName>
    </recommendedName>
</protein>
<evidence type="ECO:0000313" key="5">
    <source>
        <dbReference type="EnsemblProtists" id="EKX54328"/>
    </source>
</evidence>
<feature type="compositionally biased region" description="Low complexity" evidence="2">
    <location>
        <begin position="495"/>
        <end position="505"/>
    </location>
</feature>
<dbReference type="InterPro" id="IPR006600">
    <property type="entry name" value="HTH_CenpB_DNA-bd_dom"/>
</dbReference>
<dbReference type="PROSITE" id="PS51253">
    <property type="entry name" value="HTH_CENPB"/>
    <property type="match status" value="1"/>
</dbReference>
<dbReference type="Gene3D" id="1.10.10.60">
    <property type="entry name" value="Homeodomain-like"/>
    <property type="match status" value="2"/>
</dbReference>
<dbReference type="Pfam" id="PF03184">
    <property type="entry name" value="DDE_1"/>
    <property type="match status" value="1"/>
</dbReference>
<feature type="domain" description="HTH CENPB-type" evidence="3">
    <location>
        <begin position="77"/>
        <end position="151"/>
    </location>
</feature>
<dbReference type="GO" id="GO:0005634">
    <property type="term" value="C:nucleus"/>
    <property type="evidence" value="ECO:0007669"/>
    <property type="project" value="TreeGrafter"/>
</dbReference>
<keyword evidence="6" id="KW-1185">Reference proteome</keyword>